<dbReference type="CDD" id="cd00084">
    <property type="entry name" value="HMG-box_SF"/>
    <property type="match status" value="1"/>
</dbReference>
<sequence>MSTIETQAYHFTEEVVKLLLDKFEGETVGSDEMNLELIMAALSPDFKPGDKVKKKKKKSKKVSLDEDGNVIKKKKKSLTGYTLFGKENKEEIKSEIQKLVDSGEEKVPHVSMQGTLWKKLSDEEKEEWNAKAKESANDE</sequence>
<dbReference type="AlphaFoldDB" id="A0A6C0L1B1"/>
<protein>
    <recommendedName>
        <fullName evidence="1">HMG box domain-containing protein</fullName>
    </recommendedName>
</protein>
<dbReference type="SUPFAM" id="SSF47095">
    <property type="entry name" value="HMG-box"/>
    <property type="match status" value="1"/>
</dbReference>
<dbReference type="InterPro" id="IPR036910">
    <property type="entry name" value="HMG_box_dom_sf"/>
</dbReference>
<dbReference type="PROSITE" id="PS50118">
    <property type="entry name" value="HMG_BOX_2"/>
    <property type="match status" value="1"/>
</dbReference>
<evidence type="ECO:0000259" key="1">
    <source>
        <dbReference type="PROSITE" id="PS50118"/>
    </source>
</evidence>
<organism evidence="2">
    <name type="scientific">viral metagenome</name>
    <dbReference type="NCBI Taxonomy" id="1070528"/>
    <lineage>
        <taxon>unclassified sequences</taxon>
        <taxon>metagenomes</taxon>
        <taxon>organismal metagenomes</taxon>
    </lineage>
</organism>
<dbReference type="Gene3D" id="1.10.30.10">
    <property type="entry name" value="High mobility group box domain"/>
    <property type="match status" value="1"/>
</dbReference>
<name>A0A6C0L1B1_9ZZZZ</name>
<dbReference type="Pfam" id="PF09011">
    <property type="entry name" value="HMG_box_2"/>
    <property type="match status" value="1"/>
</dbReference>
<feature type="domain" description="HMG box" evidence="1">
    <location>
        <begin position="74"/>
        <end position="139"/>
    </location>
</feature>
<accession>A0A6C0L1B1</accession>
<dbReference type="InterPro" id="IPR009071">
    <property type="entry name" value="HMG_box_dom"/>
</dbReference>
<dbReference type="EMBL" id="MN741026">
    <property type="protein sequence ID" value="QHU23271.1"/>
    <property type="molecule type" value="Genomic_DNA"/>
</dbReference>
<proteinExistence type="predicted"/>
<evidence type="ECO:0000313" key="2">
    <source>
        <dbReference type="EMBL" id="QHU23271.1"/>
    </source>
</evidence>
<reference evidence="2" key="1">
    <citation type="journal article" date="2020" name="Nature">
        <title>Giant virus diversity and host interactions through global metagenomics.</title>
        <authorList>
            <person name="Schulz F."/>
            <person name="Roux S."/>
            <person name="Paez-Espino D."/>
            <person name="Jungbluth S."/>
            <person name="Walsh D.A."/>
            <person name="Denef V.J."/>
            <person name="McMahon K.D."/>
            <person name="Konstantinidis K.T."/>
            <person name="Eloe-Fadrosh E.A."/>
            <person name="Kyrpides N.C."/>
            <person name="Woyke T."/>
        </authorList>
    </citation>
    <scope>NUCLEOTIDE SEQUENCE</scope>
    <source>
        <strain evidence="2">GVMAG-S-ERX555907-94</strain>
    </source>
</reference>